<organism evidence="1 2">
    <name type="scientific">Eumeta variegata</name>
    <name type="common">Bagworm moth</name>
    <name type="synonym">Eumeta japonica</name>
    <dbReference type="NCBI Taxonomy" id="151549"/>
    <lineage>
        <taxon>Eukaryota</taxon>
        <taxon>Metazoa</taxon>
        <taxon>Ecdysozoa</taxon>
        <taxon>Arthropoda</taxon>
        <taxon>Hexapoda</taxon>
        <taxon>Insecta</taxon>
        <taxon>Pterygota</taxon>
        <taxon>Neoptera</taxon>
        <taxon>Endopterygota</taxon>
        <taxon>Lepidoptera</taxon>
        <taxon>Glossata</taxon>
        <taxon>Ditrysia</taxon>
        <taxon>Tineoidea</taxon>
        <taxon>Psychidae</taxon>
        <taxon>Oiketicinae</taxon>
        <taxon>Eumeta</taxon>
    </lineage>
</organism>
<evidence type="ECO:0000313" key="1">
    <source>
        <dbReference type="EMBL" id="GBP43930.1"/>
    </source>
</evidence>
<protein>
    <submittedName>
        <fullName evidence="1">Uncharacterized protein</fullName>
    </submittedName>
</protein>
<gene>
    <name evidence="1" type="ORF">EVAR_41787_1</name>
</gene>
<dbReference type="AlphaFoldDB" id="A0A4C1VZB2"/>
<keyword evidence="2" id="KW-1185">Reference proteome</keyword>
<name>A0A4C1VZB2_EUMVA</name>
<accession>A0A4C1VZB2</accession>
<evidence type="ECO:0000313" key="2">
    <source>
        <dbReference type="Proteomes" id="UP000299102"/>
    </source>
</evidence>
<dbReference type="EMBL" id="BGZK01000444">
    <property type="protein sequence ID" value="GBP43930.1"/>
    <property type="molecule type" value="Genomic_DNA"/>
</dbReference>
<reference evidence="1 2" key="1">
    <citation type="journal article" date="2019" name="Commun. Biol.">
        <title>The bagworm genome reveals a unique fibroin gene that provides high tensile strength.</title>
        <authorList>
            <person name="Kono N."/>
            <person name="Nakamura H."/>
            <person name="Ohtoshi R."/>
            <person name="Tomita M."/>
            <person name="Numata K."/>
            <person name="Arakawa K."/>
        </authorList>
    </citation>
    <scope>NUCLEOTIDE SEQUENCE [LARGE SCALE GENOMIC DNA]</scope>
</reference>
<sequence>MIFWQSHAVTDSTAARKWIGSSCESRQPWRLKFKPPRAAAARADGVYTIKALDVIRRARLRHRNHELSIPTF</sequence>
<proteinExistence type="predicted"/>
<comment type="caution">
    <text evidence="1">The sequence shown here is derived from an EMBL/GenBank/DDBJ whole genome shotgun (WGS) entry which is preliminary data.</text>
</comment>
<dbReference type="Proteomes" id="UP000299102">
    <property type="component" value="Unassembled WGS sequence"/>
</dbReference>